<dbReference type="InterPro" id="IPR002048">
    <property type="entry name" value="EF_hand_dom"/>
</dbReference>
<organism evidence="8 9">
    <name type="scientific">Hirundo rustica rustica</name>
    <dbReference type="NCBI Taxonomy" id="333673"/>
    <lineage>
        <taxon>Eukaryota</taxon>
        <taxon>Metazoa</taxon>
        <taxon>Chordata</taxon>
        <taxon>Craniata</taxon>
        <taxon>Vertebrata</taxon>
        <taxon>Euteleostomi</taxon>
        <taxon>Archelosauria</taxon>
        <taxon>Archosauria</taxon>
        <taxon>Dinosauria</taxon>
        <taxon>Saurischia</taxon>
        <taxon>Theropoda</taxon>
        <taxon>Coelurosauria</taxon>
        <taxon>Aves</taxon>
        <taxon>Neognathae</taxon>
        <taxon>Neoaves</taxon>
        <taxon>Telluraves</taxon>
        <taxon>Australaves</taxon>
        <taxon>Passeriformes</taxon>
        <taxon>Sylvioidea</taxon>
        <taxon>Hirundinidae</taxon>
        <taxon>Hirundo</taxon>
    </lineage>
</organism>
<evidence type="ECO:0000313" key="8">
    <source>
        <dbReference type="EMBL" id="RMB95322.1"/>
    </source>
</evidence>
<dbReference type="GO" id="GO:0004252">
    <property type="term" value="F:serine-type endopeptidase activity"/>
    <property type="evidence" value="ECO:0007669"/>
    <property type="project" value="TreeGrafter"/>
</dbReference>
<dbReference type="InterPro" id="IPR051739">
    <property type="entry name" value="Rhomboid_IM_Serine_Proteases"/>
</dbReference>
<dbReference type="PANTHER" id="PTHR45840">
    <property type="entry name" value="RHOMBOID-RELATED PROTEIN"/>
    <property type="match status" value="1"/>
</dbReference>
<dbReference type="InterPro" id="IPR018247">
    <property type="entry name" value="EF_Hand_1_Ca_BS"/>
</dbReference>
<evidence type="ECO:0000259" key="7">
    <source>
        <dbReference type="PROSITE" id="PS50222"/>
    </source>
</evidence>
<dbReference type="EMBL" id="QRBI01000187">
    <property type="protein sequence ID" value="RMB95322.1"/>
    <property type="molecule type" value="Genomic_DNA"/>
</dbReference>
<dbReference type="Pfam" id="PF13499">
    <property type="entry name" value="EF-hand_7"/>
    <property type="match status" value="1"/>
</dbReference>
<evidence type="ECO:0000256" key="2">
    <source>
        <dbReference type="ARBA" id="ARBA00009045"/>
    </source>
</evidence>
<comment type="similarity">
    <text evidence="2">Belongs to the peptidase S54 family.</text>
</comment>
<dbReference type="STRING" id="333673.A0A3M0J3G2"/>
<dbReference type="PROSITE" id="PS50222">
    <property type="entry name" value="EF_HAND_2"/>
    <property type="match status" value="1"/>
</dbReference>
<keyword evidence="4" id="KW-0479">Metal-binding</keyword>
<accession>A0A3M0J3G2</accession>
<comment type="catalytic activity">
    <reaction evidence="1">
        <text>Cleaves type-1 transmembrane domains using a catalytic dyad composed of serine and histidine that are contributed by different transmembrane domains.</text>
        <dbReference type="EC" id="3.4.21.105"/>
    </reaction>
</comment>
<dbReference type="Proteomes" id="UP000269221">
    <property type="component" value="Unassembled WGS sequence"/>
</dbReference>
<evidence type="ECO:0000256" key="3">
    <source>
        <dbReference type="ARBA" id="ARBA00013039"/>
    </source>
</evidence>
<dbReference type="InterPro" id="IPR011992">
    <property type="entry name" value="EF-hand-dom_pair"/>
</dbReference>
<dbReference type="AlphaFoldDB" id="A0A3M0J3G2"/>
<feature type="region of interest" description="Disordered" evidence="6">
    <location>
        <begin position="1"/>
        <end position="23"/>
    </location>
</feature>
<evidence type="ECO:0000256" key="6">
    <source>
        <dbReference type="SAM" id="MobiDB-lite"/>
    </source>
</evidence>
<dbReference type="EC" id="3.4.21.105" evidence="3"/>
<dbReference type="Gene3D" id="1.10.238.10">
    <property type="entry name" value="EF-hand"/>
    <property type="match status" value="1"/>
</dbReference>
<comment type="caution">
    <text evidence="8">The sequence shown here is derived from an EMBL/GenBank/DDBJ whole genome shotgun (WGS) entry which is preliminary data.</text>
</comment>
<name>A0A3M0J3G2_HIRRU</name>
<evidence type="ECO:0000313" key="9">
    <source>
        <dbReference type="Proteomes" id="UP000269221"/>
    </source>
</evidence>
<keyword evidence="9" id="KW-1185">Reference proteome</keyword>
<dbReference type="OrthoDB" id="418595at2759"/>
<evidence type="ECO:0000256" key="4">
    <source>
        <dbReference type="ARBA" id="ARBA00022723"/>
    </source>
</evidence>
<keyword evidence="5" id="KW-0106">Calcium</keyword>
<reference evidence="8 9" key="1">
    <citation type="submission" date="2018-07" db="EMBL/GenBank/DDBJ databases">
        <title>A high quality draft genome assembly of the barn swallow (H. rustica rustica).</title>
        <authorList>
            <person name="Formenti G."/>
            <person name="Chiara M."/>
            <person name="Poveda L."/>
            <person name="Francoijs K.-J."/>
            <person name="Bonisoli-Alquati A."/>
            <person name="Canova L."/>
            <person name="Gianfranceschi L."/>
            <person name="Horner D.S."/>
            <person name="Saino N."/>
        </authorList>
    </citation>
    <scope>NUCLEOTIDE SEQUENCE [LARGE SCALE GENOMIC DNA]</scope>
    <source>
        <strain evidence="8">Chelidonia</strain>
        <tissue evidence="8">Blood</tissue>
    </source>
</reference>
<dbReference type="PROSITE" id="PS00018">
    <property type="entry name" value="EF_HAND_1"/>
    <property type="match status" value="1"/>
</dbReference>
<feature type="domain" description="EF-hand" evidence="7">
    <location>
        <begin position="29"/>
        <end position="64"/>
    </location>
</feature>
<gene>
    <name evidence="8" type="ORF">DUI87_28309</name>
</gene>
<proteinExistence type="inferred from homology"/>
<evidence type="ECO:0000256" key="5">
    <source>
        <dbReference type="ARBA" id="ARBA00022837"/>
    </source>
</evidence>
<dbReference type="PANTHER" id="PTHR45840:SF5">
    <property type="entry name" value="RHOMBOID-RELATED PROTEIN 3"/>
    <property type="match status" value="1"/>
</dbReference>
<protein>
    <recommendedName>
        <fullName evidence="3">rhomboid protease</fullName>
        <ecNumber evidence="3">3.4.21.105</ecNumber>
    </recommendedName>
</protein>
<dbReference type="GO" id="GO:0005509">
    <property type="term" value="F:calcium ion binding"/>
    <property type="evidence" value="ECO:0007669"/>
    <property type="project" value="InterPro"/>
</dbReference>
<sequence length="142" mass="15089">MGDKLPEPHASSSPAVAAGSEAEEIEVLDSEDVLPMAAEDFDPDNTGYISTEKFRSLLQRHGSELDPHKLEVLLALADSNSEGRICYQDFVNLGSGTARANEKQVGGEMLGHCPPLGVGGHGSSHLTDVVSAKRQISFTTIE</sequence>
<evidence type="ECO:0000256" key="1">
    <source>
        <dbReference type="ARBA" id="ARBA00000156"/>
    </source>
</evidence>
<dbReference type="SUPFAM" id="SSF47473">
    <property type="entry name" value="EF-hand"/>
    <property type="match status" value="1"/>
</dbReference>